<reference evidence="2 3" key="1">
    <citation type="journal article" date="2015" name="Genome Announc.">
        <title>Draft Genome Sequences of Marine Isolates of Thalassomonas viridans and Thalassomonas actiniarum.</title>
        <authorList>
            <person name="Olonade I."/>
            <person name="van Zyl L.J."/>
            <person name="Trindade M."/>
        </authorList>
    </citation>
    <scope>NUCLEOTIDE SEQUENCE [LARGE SCALE GENOMIC DNA]</scope>
    <source>
        <strain evidence="2 3">XOM25</strain>
    </source>
</reference>
<evidence type="ECO:0000313" key="3">
    <source>
        <dbReference type="Proteomes" id="UP000032352"/>
    </source>
</evidence>
<dbReference type="EMBL" id="CP059733">
    <property type="protein sequence ID" value="WDE07409.1"/>
    <property type="molecule type" value="Genomic_DNA"/>
</dbReference>
<sequence length="268" mass="29773">MPALTHFTSVTLLTLMTLTSGFAQADGLTDLKNALDRLQGTGHLSAELEAVSESNRGEGEDKKTTKGRVKVWLEDDIQGLQVLYSNEVLSLMETEARQKAEDEEATTETLNAVDDINAIDLHAMLSASSSLLRNIGQAGFLDETTVSDNGEDLRLLRFSLPMEFFIDDKGIRGYVKKFAATYKIWIDSQGIPQKSLMEFNGKGRAYIFFKISASGSRMSQYQVVNDRLVIVRSERQSENDSTFGVFSRSATNTLKIHNKETNNRLASN</sequence>
<keyword evidence="1" id="KW-0732">Signal</keyword>
<name>A0AAF0CCI2_9GAMM</name>
<evidence type="ECO:0000256" key="1">
    <source>
        <dbReference type="SAM" id="SignalP"/>
    </source>
</evidence>
<evidence type="ECO:0000313" key="2">
    <source>
        <dbReference type="EMBL" id="WDE07409.1"/>
    </source>
</evidence>
<accession>A0AAF0CCI2</accession>
<protein>
    <submittedName>
        <fullName evidence="2">Uncharacterized protein</fullName>
    </submittedName>
</protein>
<reference evidence="2 3" key="2">
    <citation type="journal article" date="2022" name="Mar. Drugs">
        <title>Bioassay-Guided Fractionation Leads to the Detection of Cholic Acid Generated by the Rare Thalassomonas sp.</title>
        <authorList>
            <person name="Pheiffer F."/>
            <person name="Schneider Y.K."/>
            <person name="Hansen E.H."/>
            <person name="Andersen J.H."/>
            <person name="Isaksson J."/>
            <person name="Busche T."/>
            <person name="R C."/>
            <person name="Kalinowski J."/>
            <person name="Zyl L.V."/>
            <person name="Trindade M."/>
        </authorList>
    </citation>
    <scope>NUCLEOTIDE SEQUENCE [LARGE SCALE GENOMIC DNA]</scope>
    <source>
        <strain evidence="2 3">XOM25</strain>
    </source>
</reference>
<organism evidence="2 3">
    <name type="scientific">Thalassomonas viridans</name>
    <dbReference type="NCBI Taxonomy" id="137584"/>
    <lineage>
        <taxon>Bacteria</taxon>
        <taxon>Pseudomonadati</taxon>
        <taxon>Pseudomonadota</taxon>
        <taxon>Gammaproteobacteria</taxon>
        <taxon>Alteromonadales</taxon>
        <taxon>Colwelliaceae</taxon>
        <taxon>Thalassomonas</taxon>
    </lineage>
</organism>
<keyword evidence="3" id="KW-1185">Reference proteome</keyword>
<gene>
    <name evidence="2" type="ORF">SG34_011265</name>
</gene>
<dbReference type="Proteomes" id="UP000032352">
    <property type="component" value="Chromosome"/>
</dbReference>
<dbReference type="RefSeq" id="WP_044837896.1">
    <property type="nucleotide sequence ID" value="NZ_CP059733.1"/>
</dbReference>
<dbReference type="AlphaFoldDB" id="A0AAF0CCI2"/>
<feature type="signal peptide" evidence="1">
    <location>
        <begin position="1"/>
        <end position="25"/>
    </location>
</feature>
<dbReference type="KEGG" id="tvd:SG34_011265"/>
<feature type="chain" id="PRO_5042145875" evidence="1">
    <location>
        <begin position="26"/>
        <end position="268"/>
    </location>
</feature>
<proteinExistence type="predicted"/>